<evidence type="ECO:0000256" key="2">
    <source>
        <dbReference type="ARBA" id="ARBA00009340"/>
    </source>
</evidence>
<dbReference type="AlphaFoldDB" id="A0A6P7T6D3"/>
<protein>
    <recommendedName>
        <fullName evidence="6">MMS19 nucleotide excision repair protein</fullName>
    </recommendedName>
</protein>
<dbReference type="GO" id="GO:0005634">
    <property type="term" value="C:nucleus"/>
    <property type="evidence" value="ECO:0007669"/>
    <property type="project" value="UniProtKB-SubCell"/>
</dbReference>
<keyword evidence="9" id="KW-1185">Reference proteome</keyword>
<dbReference type="InterPro" id="IPR039920">
    <property type="entry name" value="MMS19"/>
</dbReference>
<keyword evidence="3" id="KW-0677">Repeat</keyword>
<dbReference type="GO" id="GO:0005819">
    <property type="term" value="C:spindle"/>
    <property type="evidence" value="ECO:0007669"/>
    <property type="project" value="UniProtKB-SubCell"/>
</dbReference>
<dbReference type="PROSITE" id="PS50077">
    <property type="entry name" value="HEAT_REPEAT"/>
    <property type="match status" value="1"/>
</dbReference>
<feature type="domain" description="MMS19 C-terminal" evidence="7">
    <location>
        <begin position="543"/>
        <end position="975"/>
    </location>
</feature>
<organism evidence="9 10">
    <name type="scientific">Octopus sinensis</name>
    <name type="common">East Asian common octopus</name>
    <dbReference type="NCBI Taxonomy" id="2607531"/>
    <lineage>
        <taxon>Eukaryota</taxon>
        <taxon>Metazoa</taxon>
        <taxon>Spiralia</taxon>
        <taxon>Lophotrochozoa</taxon>
        <taxon>Mollusca</taxon>
        <taxon>Cephalopoda</taxon>
        <taxon>Coleoidea</taxon>
        <taxon>Octopodiformes</taxon>
        <taxon>Octopoda</taxon>
        <taxon>Incirrata</taxon>
        <taxon>Octopodidae</taxon>
        <taxon>Octopus</taxon>
    </lineage>
</organism>
<dbReference type="InterPro" id="IPR021133">
    <property type="entry name" value="HEAT_type_2"/>
</dbReference>
<comment type="subcellular location">
    <subcellularLocation>
        <location evidence="6">Cytoplasm</location>
        <location evidence="6">Cytoskeleton</location>
        <location evidence="6">Spindle</location>
    </subcellularLocation>
    <subcellularLocation>
        <location evidence="1 6">Nucleus</location>
    </subcellularLocation>
</comment>
<evidence type="ECO:0000256" key="5">
    <source>
        <dbReference type="PROSITE-ProRule" id="PRU00103"/>
    </source>
</evidence>
<evidence type="ECO:0000313" key="9">
    <source>
        <dbReference type="Proteomes" id="UP000515154"/>
    </source>
</evidence>
<name>A0A6P7T6D3_9MOLL</name>
<dbReference type="Pfam" id="PF12460">
    <property type="entry name" value="MMS19_C"/>
    <property type="match status" value="1"/>
</dbReference>
<dbReference type="GO" id="GO:0016226">
    <property type="term" value="P:iron-sulfur cluster assembly"/>
    <property type="evidence" value="ECO:0007669"/>
    <property type="project" value="UniProtKB-UniRule"/>
</dbReference>
<accession>A0A6P7T6D3</accession>
<keyword evidence="4 6" id="KW-0539">Nucleus</keyword>
<evidence type="ECO:0000256" key="4">
    <source>
        <dbReference type="ARBA" id="ARBA00023242"/>
    </source>
</evidence>
<dbReference type="GO" id="GO:0097361">
    <property type="term" value="C:cytosolic [4Fe-4S] assembly targeting complex"/>
    <property type="evidence" value="ECO:0007669"/>
    <property type="project" value="UniProtKB-UniRule"/>
</dbReference>
<reference evidence="10" key="1">
    <citation type="submission" date="2025-08" db="UniProtKB">
        <authorList>
            <consortium name="RefSeq"/>
        </authorList>
    </citation>
    <scope>IDENTIFICATION</scope>
</reference>
<evidence type="ECO:0000313" key="10">
    <source>
        <dbReference type="RefSeq" id="XP_029645965.1"/>
    </source>
</evidence>
<comment type="function">
    <text evidence="6">Key component of the cytosolic iron-sulfur protein assembly (CIA) complex, a multiprotein complex that mediates the incorporation of iron-sulfur cluster into apoproteins specifically involved in DNA metabolism and genomic integrity. In the CIA complex, MMS19 acts as an adapter between early-acting CIA components and a subset of cellular target iron-sulfur proteins.</text>
</comment>
<dbReference type="InterPro" id="IPR011989">
    <property type="entry name" value="ARM-like"/>
</dbReference>
<dbReference type="PANTHER" id="PTHR12891:SF0">
    <property type="entry name" value="MMS19 NUCLEOTIDE EXCISION REPAIR PROTEIN HOMOLOG"/>
    <property type="match status" value="1"/>
</dbReference>
<evidence type="ECO:0000259" key="7">
    <source>
        <dbReference type="Pfam" id="PF12460"/>
    </source>
</evidence>
<dbReference type="Gene3D" id="1.25.10.10">
    <property type="entry name" value="Leucine-rich Repeat Variant"/>
    <property type="match status" value="2"/>
</dbReference>
<keyword evidence="6" id="KW-0234">DNA repair</keyword>
<dbReference type="GO" id="GO:0051604">
    <property type="term" value="P:protein maturation"/>
    <property type="evidence" value="ECO:0007669"/>
    <property type="project" value="UniProtKB-UniRule"/>
</dbReference>
<gene>
    <name evidence="10" type="primary">LOC115219824</name>
</gene>
<dbReference type="Pfam" id="PF14500">
    <property type="entry name" value="MMS19_N"/>
    <property type="match status" value="1"/>
</dbReference>
<proteinExistence type="inferred from homology"/>
<keyword evidence="6" id="KW-0206">Cytoskeleton</keyword>
<dbReference type="KEGG" id="osn:115219824"/>
<evidence type="ECO:0000256" key="6">
    <source>
        <dbReference type="RuleBase" id="RU367072"/>
    </source>
</evidence>
<comment type="subunit">
    <text evidence="6">Component of the CIA complex.</text>
</comment>
<dbReference type="RefSeq" id="XP_029645965.1">
    <property type="nucleotide sequence ID" value="XM_029790105.2"/>
</dbReference>
<dbReference type="PANTHER" id="PTHR12891">
    <property type="entry name" value="DNA REPAIR/TRANSCRIPTION PROTEIN MET18/MMS19"/>
    <property type="match status" value="1"/>
</dbReference>
<dbReference type="InterPro" id="IPR024687">
    <property type="entry name" value="MMS19_C"/>
</dbReference>
<dbReference type="Proteomes" id="UP000515154">
    <property type="component" value="Linkage group LG15"/>
</dbReference>
<sequence length="1023" mass="114691">MAASSTWSNIVENYLAGVNDSAASQIAIGLTNKEVNLLEIVQCLGSALTTSGLSRRADGTKLLCDALHQIPQDLLIFAEVELLCTFLCNRLGDHHSLQPAALHGLTALSKCCNVPSTVPEKLCRRIFREVQCPSLAQKDRYSVYSIIYNFLVTKLDELRKMDGDFVCGFIQAMDGEKDPRNLQLAFQCAEIIIRQLSLGLFVEEMFEITACYFPIDFQPPADNPHGIEKEDLVLSLRRCLTATSSFAEFVLPLLFDKLSSDVPDSRIDAMQTLAEVSPVYGAEALNKYLSLNVLFSILRNELISGSIEAQEAALKATQNIASTLTDQIIEDDRESPLNSFLNYILKVCRLNSQQEEQFVNHMRLLHSAASASKVSAIHILQEKLPELLEMSEKACQSNWKVLILRCIHGFLEATKSLPDLKNEENPVSQHLNKIFAMFTTCLSNSSVSLCLISVKCLALLLDYHDILDPDKKSLIMQHILIVMSKTKDEILRSQCISTLSEASVKYPEIIQQNVLPALFQILKNGTRDNISNQSHQININSALEVFSSICMQPSVTKAVLPEIWIWLENLVKGDPNRTSDVSKLFHEGMESLLKITIINCSDHPFMCPEYFFSWLLPRLLKLNICHLVESEVSSTTNSITDCTSSILREISTRLDKRKGEELSEQMIRLFLHEDLSVFDISASLNMKFCPLKPTSVKQTRLIGFLMAVICSLLPEVSIDDLEHLLEQLADLALQSKDQITRTAAAKCFAGLINKHGQASPGKECLDHLQEQLKDKLMNKNNSSGDLRAKALHLWLWITKALLISAHSEANNFVGLVFNLLSDEELGEAAAEGMFLILSEYKDVLSQPQHAKIRIMYKQRLFIENVQHLSKSFHEVKSELKKNYLIAVSHLLTFLPHQVLVSKLPPLVPMLVLALMFDDNKLQMSTMATMKTVLDESPNLLAQHVNLVVPKLIKLSETNASMKVRIASLECLENLTQLPTTTLLPYRREVIRALGPVLDDKKRLVRKQAVKARGEWYLLGAPSS</sequence>
<dbReference type="GO" id="GO:0006281">
    <property type="term" value="P:DNA repair"/>
    <property type="evidence" value="ECO:0007669"/>
    <property type="project" value="UniProtKB-UniRule"/>
</dbReference>
<dbReference type="InterPro" id="IPR016024">
    <property type="entry name" value="ARM-type_fold"/>
</dbReference>
<keyword evidence="6" id="KW-0227">DNA damage</keyword>
<dbReference type="InterPro" id="IPR029240">
    <property type="entry name" value="MMS19_N"/>
</dbReference>
<feature type="domain" description="MMS19 N-terminal" evidence="8">
    <location>
        <begin position="41"/>
        <end position="302"/>
    </location>
</feature>
<comment type="similarity">
    <text evidence="2 6">Belongs to the MET18/MMS19 family.</text>
</comment>
<evidence type="ECO:0000256" key="1">
    <source>
        <dbReference type="ARBA" id="ARBA00004123"/>
    </source>
</evidence>
<evidence type="ECO:0000256" key="3">
    <source>
        <dbReference type="ARBA" id="ARBA00022737"/>
    </source>
</evidence>
<feature type="repeat" description="HEAT" evidence="5">
    <location>
        <begin position="250"/>
        <end position="288"/>
    </location>
</feature>
<dbReference type="SUPFAM" id="SSF48371">
    <property type="entry name" value="ARM repeat"/>
    <property type="match status" value="2"/>
</dbReference>
<evidence type="ECO:0000259" key="8">
    <source>
        <dbReference type="Pfam" id="PF14500"/>
    </source>
</evidence>
<keyword evidence="6" id="KW-0963">Cytoplasm</keyword>